<dbReference type="PRINTS" id="PR00050">
    <property type="entry name" value="COLDSHOCK"/>
</dbReference>
<dbReference type="EMBL" id="JACHIV010000001">
    <property type="protein sequence ID" value="MBB5068034.1"/>
    <property type="molecule type" value="Genomic_DNA"/>
</dbReference>
<evidence type="ECO:0000313" key="6">
    <source>
        <dbReference type="Proteomes" id="UP000580474"/>
    </source>
</evidence>
<dbReference type="Gene3D" id="2.40.50.140">
    <property type="entry name" value="Nucleic acid-binding proteins"/>
    <property type="match status" value="1"/>
</dbReference>
<organism evidence="5 6">
    <name type="scientific">Saccharopolyspora gloriosae</name>
    <dbReference type="NCBI Taxonomy" id="455344"/>
    <lineage>
        <taxon>Bacteria</taxon>
        <taxon>Bacillati</taxon>
        <taxon>Actinomycetota</taxon>
        <taxon>Actinomycetes</taxon>
        <taxon>Pseudonocardiales</taxon>
        <taxon>Pseudonocardiaceae</taxon>
        <taxon>Saccharopolyspora</taxon>
    </lineage>
</organism>
<dbReference type="SMART" id="SM00357">
    <property type="entry name" value="CSP"/>
    <property type="match status" value="1"/>
</dbReference>
<feature type="domain" description="CSD" evidence="4">
    <location>
        <begin position="1"/>
        <end position="66"/>
    </location>
</feature>
<keyword evidence="2" id="KW-0963">Cytoplasm</keyword>
<dbReference type="Gene3D" id="6.20.370.130">
    <property type="match status" value="1"/>
</dbReference>
<dbReference type="InterPro" id="IPR002059">
    <property type="entry name" value="CSP_DNA-bd"/>
</dbReference>
<dbReference type="GO" id="GO:0005737">
    <property type="term" value="C:cytoplasm"/>
    <property type="evidence" value="ECO:0007669"/>
    <property type="project" value="UniProtKB-SubCell"/>
</dbReference>
<dbReference type="Proteomes" id="UP000580474">
    <property type="component" value="Unassembled WGS sequence"/>
</dbReference>
<evidence type="ECO:0000256" key="1">
    <source>
        <dbReference type="ARBA" id="ARBA00004496"/>
    </source>
</evidence>
<sequence length="67" mass="7249">MAQGTVKWFNSEKGFGFIEPSEGGPDVFVHYSAIDAAGFRSLEENQTVSFEVTQGPKGPQAESVRVV</sequence>
<comment type="subcellular location">
    <subcellularLocation>
        <location evidence="1 3">Cytoplasm</location>
    </subcellularLocation>
</comment>
<proteinExistence type="predicted"/>
<dbReference type="Pfam" id="PF00313">
    <property type="entry name" value="CSD"/>
    <property type="match status" value="1"/>
</dbReference>
<gene>
    <name evidence="5" type="ORF">BJ969_001122</name>
</gene>
<protein>
    <submittedName>
        <fullName evidence="5">CspA family cold shock protein</fullName>
    </submittedName>
</protein>
<dbReference type="RefSeq" id="WP_184477800.1">
    <property type="nucleotide sequence ID" value="NZ_JACHIV010000001.1"/>
</dbReference>
<dbReference type="FunFam" id="2.40.50.140:FF:000006">
    <property type="entry name" value="Cold shock protein CspC"/>
    <property type="match status" value="1"/>
</dbReference>
<dbReference type="InterPro" id="IPR019844">
    <property type="entry name" value="CSD_CS"/>
</dbReference>
<evidence type="ECO:0000256" key="3">
    <source>
        <dbReference type="RuleBase" id="RU000408"/>
    </source>
</evidence>
<dbReference type="PROSITE" id="PS00352">
    <property type="entry name" value="CSD_1"/>
    <property type="match status" value="1"/>
</dbReference>
<keyword evidence="6" id="KW-1185">Reference proteome</keyword>
<evidence type="ECO:0000256" key="2">
    <source>
        <dbReference type="ARBA" id="ARBA00022490"/>
    </source>
</evidence>
<dbReference type="InterPro" id="IPR012340">
    <property type="entry name" value="NA-bd_OB-fold"/>
</dbReference>
<dbReference type="PANTHER" id="PTHR11544">
    <property type="entry name" value="COLD SHOCK DOMAIN CONTAINING PROTEINS"/>
    <property type="match status" value="1"/>
</dbReference>
<comment type="caution">
    <text evidence="5">The sequence shown here is derived from an EMBL/GenBank/DDBJ whole genome shotgun (WGS) entry which is preliminary data.</text>
</comment>
<dbReference type="CDD" id="cd04458">
    <property type="entry name" value="CSP_CDS"/>
    <property type="match status" value="1"/>
</dbReference>
<dbReference type="PROSITE" id="PS51857">
    <property type="entry name" value="CSD_2"/>
    <property type="match status" value="1"/>
</dbReference>
<evidence type="ECO:0000313" key="5">
    <source>
        <dbReference type="EMBL" id="MBB5068034.1"/>
    </source>
</evidence>
<dbReference type="InterPro" id="IPR012156">
    <property type="entry name" value="Cold_shock_CspA"/>
</dbReference>
<dbReference type="GO" id="GO:0003676">
    <property type="term" value="F:nucleic acid binding"/>
    <property type="evidence" value="ECO:0007669"/>
    <property type="project" value="InterPro"/>
</dbReference>
<evidence type="ECO:0000259" key="4">
    <source>
        <dbReference type="PROSITE" id="PS51857"/>
    </source>
</evidence>
<reference evidence="5 6" key="1">
    <citation type="submission" date="2020-08" db="EMBL/GenBank/DDBJ databases">
        <title>Sequencing the genomes of 1000 actinobacteria strains.</title>
        <authorList>
            <person name="Klenk H.-P."/>
        </authorList>
    </citation>
    <scope>NUCLEOTIDE SEQUENCE [LARGE SCALE GENOMIC DNA]</scope>
    <source>
        <strain evidence="5 6">DSM 45582</strain>
    </source>
</reference>
<name>A0A840N8S4_9PSEU</name>
<dbReference type="SUPFAM" id="SSF50249">
    <property type="entry name" value="Nucleic acid-binding proteins"/>
    <property type="match status" value="1"/>
</dbReference>
<accession>A0A840N8S4</accession>
<dbReference type="AlphaFoldDB" id="A0A840N8S4"/>
<dbReference type="PIRSF" id="PIRSF002599">
    <property type="entry name" value="Cold_shock_A"/>
    <property type="match status" value="1"/>
</dbReference>
<dbReference type="InterPro" id="IPR011129">
    <property type="entry name" value="CSD"/>
</dbReference>
<dbReference type="InterPro" id="IPR050181">
    <property type="entry name" value="Cold_shock_domain"/>
</dbReference>